<keyword evidence="1" id="KW-0285">Flavoprotein</keyword>
<dbReference type="Proteomes" id="UP001462640">
    <property type="component" value="Unassembled WGS sequence"/>
</dbReference>
<keyword evidence="1" id="KW-0274">FAD</keyword>
<dbReference type="InterPro" id="IPR006311">
    <property type="entry name" value="TAT_signal"/>
</dbReference>
<keyword evidence="4" id="KW-0732">Signal</keyword>
<dbReference type="Pfam" id="PF01565">
    <property type="entry name" value="FAD_binding_4"/>
    <property type="match status" value="1"/>
</dbReference>
<keyword evidence="2" id="KW-0560">Oxidoreductase</keyword>
<gene>
    <name evidence="6" type="ORF">ABDJ40_21150</name>
</gene>
<comment type="caution">
    <text evidence="6">The sequence shown here is derived from an EMBL/GenBank/DDBJ whole genome shotgun (WGS) entry which is preliminary data.</text>
</comment>
<evidence type="ECO:0000313" key="6">
    <source>
        <dbReference type="EMBL" id="MEO3715284.1"/>
    </source>
</evidence>
<evidence type="ECO:0000259" key="5">
    <source>
        <dbReference type="PROSITE" id="PS51387"/>
    </source>
</evidence>
<dbReference type="InterPro" id="IPR007173">
    <property type="entry name" value="ALO_C"/>
</dbReference>
<dbReference type="PROSITE" id="PS51387">
    <property type="entry name" value="FAD_PCMH"/>
    <property type="match status" value="1"/>
</dbReference>
<dbReference type="Gene3D" id="3.30.465.10">
    <property type="match status" value="1"/>
</dbReference>
<accession>A0ABV0GJR4</accession>
<feature type="region of interest" description="Disordered" evidence="3">
    <location>
        <begin position="38"/>
        <end position="57"/>
    </location>
</feature>
<evidence type="ECO:0000256" key="2">
    <source>
        <dbReference type="ARBA" id="ARBA00023002"/>
    </source>
</evidence>
<dbReference type="Gene3D" id="1.10.45.10">
    <property type="entry name" value="Vanillyl-alcohol Oxidase, Chain A, domain 4"/>
    <property type="match status" value="1"/>
</dbReference>
<dbReference type="Pfam" id="PF04030">
    <property type="entry name" value="ALO"/>
    <property type="match status" value="1"/>
</dbReference>
<dbReference type="InterPro" id="IPR016169">
    <property type="entry name" value="FAD-bd_PCMH_sub2"/>
</dbReference>
<feature type="signal peptide" evidence="4">
    <location>
        <begin position="1"/>
        <end position="24"/>
    </location>
</feature>
<feature type="chain" id="PRO_5045099053" evidence="4">
    <location>
        <begin position="25"/>
        <end position="496"/>
    </location>
</feature>
<dbReference type="InterPro" id="IPR010031">
    <property type="entry name" value="FAD_lactone_oxidase-like"/>
</dbReference>
<dbReference type="EMBL" id="JBDPZC010000013">
    <property type="protein sequence ID" value="MEO3715284.1"/>
    <property type="molecule type" value="Genomic_DNA"/>
</dbReference>
<name>A0ABV0GJR4_9BURK</name>
<evidence type="ECO:0000256" key="4">
    <source>
        <dbReference type="SAM" id="SignalP"/>
    </source>
</evidence>
<reference evidence="6 7" key="1">
    <citation type="submission" date="2024-05" db="EMBL/GenBank/DDBJ databases">
        <title>Roseateles sp. 2.12 16S ribosomal RNA gene Genome sequencing and assembly.</title>
        <authorList>
            <person name="Woo H."/>
        </authorList>
    </citation>
    <scope>NUCLEOTIDE SEQUENCE [LARGE SCALE GENOMIC DNA]</scope>
    <source>
        <strain evidence="6 7">2.12</strain>
    </source>
</reference>
<feature type="domain" description="FAD-binding PCMH-type" evidence="5">
    <location>
        <begin position="81"/>
        <end position="248"/>
    </location>
</feature>
<dbReference type="PIRSF" id="PIRSF000136">
    <property type="entry name" value="LGO_GLO"/>
    <property type="match status" value="1"/>
</dbReference>
<dbReference type="RefSeq" id="WP_347612638.1">
    <property type="nucleotide sequence ID" value="NZ_JBDPZC010000013.1"/>
</dbReference>
<dbReference type="InterPro" id="IPR016166">
    <property type="entry name" value="FAD-bd_PCMH"/>
</dbReference>
<keyword evidence="7" id="KW-1185">Reference proteome</keyword>
<dbReference type="NCBIfam" id="TIGR01679">
    <property type="entry name" value="bact_FAD_ox"/>
    <property type="match status" value="1"/>
</dbReference>
<dbReference type="InterPro" id="IPR016171">
    <property type="entry name" value="Vanillyl_alc_oxidase_C-sub2"/>
</dbReference>
<dbReference type="InterPro" id="IPR036318">
    <property type="entry name" value="FAD-bd_PCMH-like_sf"/>
</dbReference>
<protein>
    <submittedName>
        <fullName evidence="6">D-arabinono-1,4-lactone oxidase</fullName>
    </submittedName>
</protein>
<dbReference type="SUPFAM" id="SSF56176">
    <property type="entry name" value="FAD-binding/transporter-associated domain-like"/>
    <property type="match status" value="1"/>
</dbReference>
<dbReference type="InterPro" id="IPR016167">
    <property type="entry name" value="FAD-bd_PCMH_sub1"/>
</dbReference>
<dbReference type="PROSITE" id="PS51318">
    <property type="entry name" value="TAT"/>
    <property type="match status" value="1"/>
</dbReference>
<evidence type="ECO:0000256" key="3">
    <source>
        <dbReference type="SAM" id="MobiDB-lite"/>
    </source>
</evidence>
<evidence type="ECO:0000256" key="1">
    <source>
        <dbReference type="ARBA" id="ARBA00022827"/>
    </source>
</evidence>
<dbReference type="InterPro" id="IPR006094">
    <property type="entry name" value="Oxid_FAD_bind_N"/>
</dbReference>
<evidence type="ECO:0000313" key="7">
    <source>
        <dbReference type="Proteomes" id="UP001462640"/>
    </source>
</evidence>
<organism evidence="6 7">
    <name type="scientific">Roseateles flavus</name>
    <dbReference type="NCBI Taxonomy" id="3149041"/>
    <lineage>
        <taxon>Bacteria</taxon>
        <taxon>Pseudomonadati</taxon>
        <taxon>Pseudomonadota</taxon>
        <taxon>Betaproteobacteria</taxon>
        <taxon>Burkholderiales</taxon>
        <taxon>Sphaerotilaceae</taxon>
        <taxon>Roseateles</taxon>
    </lineage>
</organism>
<dbReference type="Gene3D" id="3.30.70.2520">
    <property type="match status" value="1"/>
</dbReference>
<proteinExistence type="predicted"/>
<dbReference type="PANTHER" id="PTHR43762">
    <property type="entry name" value="L-GULONOLACTONE OXIDASE"/>
    <property type="match status" value="1"/>
</dbReference>
<dbReference type="Gene3D" id="3.30.43.10">
    <property type="entry name" value="Uridine Diphospho-n-acetylenolpyruvylglucosamine Reductase, domain 2"/>
    <property type="match status" value="1"/>
</dbReference>
<sequence length="496" mass="54104">MTSRRDCLKTAAALGGGLALPALAQTEAASAAPAASAAAAPRPRAPQRPAVPAAGTAAAAAPAVPPLGAQPARAWQNWSGLQRCEAAWLLPTSEEQLAASLPALQGPIRCVGAGHSFTALVPTPGTLISLDRLSGIVEVDKAAMTVRVKAGTRLGTLARELDAQGLALHNQPDIDVQTLAGALSTGTHGTGLTLPALHAEVQALRLLTPQGELKEASRLKEPELFDAARVSLGALGVITEYTLRVRPRYMLRRKVWLERTESLLERAPTLARESRHFELYVLPFTGYAAGITHIEAPPGAPERPHSADENVLADLQKLRDWLGRWPQLRRWAAAKLIDPAQTEHALDWSHKLLSTARPTRFNETEYHLPREQGLPCLRAVVAQLEKRNEVFFPLEFRWVRADHAWLSPFFERDSCSVAVHAKAGEAHDYLLGEIGPIFQRHGGRPHWGKLHTLGARELAALYPRFKDFQQLREQLDPRGRLLNSHLQQIFAGAPRA</sequence>
<dbReference type="PANTHER" id="PTHR43762:SF1">
    <property type="entry name" value="D-ARABINONO-1,4-LACTONE OXIDASE"/>
    <property type="match status" value="1"/>
</dbReference>